<dbReference type="Proteomes" id="UP001209540">
    <property type="component" value="Unassembled WGS sequence"/>
</dbReference>
<organism evidence="1 2">
    <name type="scientific">Phascolomyces articulosus</name>
    <dbReference type="NCBI Taxonomy" id="60185"/>
    <lineage>
        <taxon>Eukaryota</taxon>
        <taxon>Fungi</taxon>
        <taxon>Fungi incertae sedis</taxon>
        <taxon>Mucoromycota</taxon>
        <taxon>Mucoromycotina</taxon>
        <taxon>Mucoromycetes</taxon>
        <taxon>Mucorales</taxon>
        <taxon>Lichtheimiaceae</taxon>
        <taxon>Phascolomyces</taxon>
    </lineage>
</organism>
<evidence type="ECO:0000313" key="2">
    <source>
        <dbReference type="Proteomes" id="UP001209540"/>
    </source>
</evidence>
<dbReference type="AlphaFoldDB" id="A0AAD5KJL6"/>
<reference evidence="1" key="1">
    <citation type="journal article" date="2022" name="IScience">
        <title>Evolution of zygomycete secretomes and the origins of terrestrial fungal ecologies.</title>
        <authorList>
            <person name="Chang Y."/>
            <person name="Wang Y."/>
            <person name="Mondo S."/>
            <person name="Ahrendt S."/>
            <person name="Andreopoulos W."/>
            <person name="Barry K."/>
            <person name="Beard J."/>
            <person name="Benny G.L."/>
            <person name="Blankenship S."/>
            <person name="Bonito G."/>
            <person name="Cuomo C."/>
            <person name="Desiro A."/>
            <person name="Gervers K.A."/>
            <person name="Hundley H."/>
            <person name="Kuo A."/>
            <person name="LaButti K."/>
            <person name="Lang B.F."/>
            <person name="Lipzen A."/>
            <person name="O'Donnell K."/>
            <person name="Pangilinan J."/>
            <person name="Reynolds N."/>
            <person name="Sandor L."/>
            <person name="Smith M.E."/>
            <person name="Tsang A."/>
            <person name="Grigoriev I.V."/>
            <person name="Stajich J.E."/>
            <person name="Spatafora J.W."/>
        </authorList>
    </citation>
    <scope>NUCLEOTIDE SEQUENCE</scope>
    <source>
        <strain evidence="1">RSA 2281</strain>
    </source>
</reference>
<gene>
    <name evidence="1" type="ORF">BDA99DRAFT_533710</name>
</gene>
<name>A0AAD5KJL6_9FUNG</name>
<sequence length="207" mass="24423">MDNQLNLLPTRLLLLCNYIDQITFMRLFHRNFSFLRFTPCPSNVDTSVSYFYRLIPEISITQEPEEVELKNTGTHLIYLHLNNRLSLKIVVFSPLHCCPTLTYFTLHCESHDTVESRRPVTYFNIIHQNKYLIAHNDNDYNEDECVVHQLVFQGNVLLLNNGGLVEIQQLIQFEKIKKCTQAPLVSSNNVFCYHRVSWVNFYIIFKF</sequence>
<comment type="caution">
    <text evidence="1">The sequence shown here is derived from an EMBL/GenBank/DDBJ whole genome shotgun (WGS) entry which is preliminary data.</text>
</comment>
<proteinExistence type="predicted"/>
<protein>
    <submittedName>
        <fullName evidence="1">Uncharacterized protein</fullName>
    </submittedName>
</protein>
<accession>A0AAD5KJL6</accession>
<keyword evidence="2" id="KW-1185">Reference proteome</keyword>
<dbReference type="EMBL" id="JAIXMP010000005">
    <property type="protein sequence ID" value="KAI9272873.1"/>
    <property type="molecule type" value="Genomic_DNA"/>
</dbReference>
<reference evidence="1" key="2">
    <citation type="submission" date="2023-02" db="EMBL/GenBank/DDBJ databases">
        <authorList>
            <consortium name="DOE Joint Genome Institute"/>
            <person name="Mondo S.J."/>
            <person name="Chang Y."/>
            <person name="Wang Y."/>
            <person name="Ahrendt S."/>
            <person name="Andreopoulos W."/>
            <person name="Barry K."/>
            <person name="Beard J."/>
            <person name="Benny G.L."/>
            <person name="Blankenship S."/>
            <person name="Bonito G."/>
            <person name="Cuomo C."/>
            <person name="Desiro A."/>
            <person name="Gervers K.A."/>
            <person name="Hundley H."/>
            <person name="Kuo A."/>
            <person name="LaButti K."/>
            <person name="Lang B.F."/>
            <person name="Lipzen A."/>
            <person name="O'Donnell K."/>
            <person name="Pangilinan J."/>
            <person name="Reynolds N."/>
            <person name="Sandor L."/>
            <person name="Smith M.W."/>
            <person name="Tsang A."/>
            <person name="Grigoriev I.V."/>
            <person name="Stajich J.E."/>
            <person name="Spatafora J.W."/>
        </authorList>
    </citation>
    <scope>NUCLEOTIDE SEQUENCE</scope>
    <source>
        <strain evidence="1">RSA 2281</strain>
    </source>
</reference>
<evidence type="ECO:0000313" key="1">
    <source>
        <dbReference type="EMBL" id="KAI9272873.1"/>
    </source>
</evidence>